<comment type="subcellular location">
    <subcellularLocation>
        <location evidence="1 6">Secreted</location>
    </subcellularLocation>
</comment>
<evidence type="ECO:0000256" key="6">
    <source>
        <dbReference type="RuleBase" id="RU367044"/>
    </source>
</evidence>
<dbReference type="Proteomes" id="UP000291084">
    <property type="component" value="Chromosome 11"/>
</dbReference>
<feature type="signal peptide" evidence="6">
    <location>
        <begin position="1"/>
        <end position="26"/>
    </location>
</feature>
<evidence type="ECO:0000313" key="8">
    <source>
        <dbReference type="Proteomes" id="UP000291084"/>
    </source>
</evidence>
<gene>
    <name evidence="7" type="primary">Vigan.11G007900</name>
    <name evidence="7" type="ORF">VIGAN_11007900</name>
</gene>
<protein>
    <recommendedName>
        <fullName evidence="6">S-protein homolog</fullName>
    </recommendedName>
</protein>
<proteinExistence type="inferred from homology"/>
<keyword evidence="8" id="KW-1185">Reference proteome</keyword>
<dbReference type="Pfam" id="PF05938">
    <property type="entry name" value="Self-incomp_S1"/>
    <property type="match status" value="1"/>
</dbReference>
<reference evidence="7 8" key="1">
    <citation type="journal article" date="2015" name="Sci. Rep.">
        <title>The power of single molecule real-time sequencing technology in the de novo assembly of a eukaryotic genome.</title>
        <authorList>
            <person name="Sakai H."/>
            <person name="Naito K."/>
            <person name="Ogiso-Tanaka E."/>
            <person name="Takahashi Y."/>
            <person name="Iseki K."/>
            <person name="Muto C."/>
            <person name="Satou K."/>
            <person name="Teruya K."/>
            <person name="Shiroma A."/>
            <person name="Shimoji M."/>
            <person name="Hirano T."/>
            <person name="Itoh T."/>
            <person name="Kaga A."/>
            <person name="Tomooka N."/>
        </authorList>
    </citation>
    <scope>NUCLEOTIDE SEQUENCE [LARGE SCALE GENOMIC DNA]</scope>
    <source>
        <strain evidence="8">cv. Shumari</strain>
    </source>
</reference>
<evidence type="ECO:0000256" key="1">
    <source>
        <dbReference type="ARBA" id="ARBA00004613"/>
    </source>
</evidence>
<comment type="similarity">
    <text evidence="2 6">Belongs to the plant self-incompatibility (S1) protein family.</text>
</comment>
<organism evidence="7 8">
    <name type="scientific">Vigna angularis var. angularis</name>
    <dbReference type="NCBI Taxonomy" id="157739"/>
    <lineage>
        <taxon>Eukaryota</taxon>
        <taxon>Viridiplantae</taxon>
        <taxon>Streptophyta</taxon>
        <taxon>Embryophyta</taxon>
        <taxon>Tracheophyta</taxon>
        <taxon>Spermatophyta</taxon>
        <taxon>Magnoliopsida</taxon>
        <taxon>eudicotyledons</taxon>
        <taxon>Gunneridae</taxon>
        <taxon>Pentapetalae</taxon>
        <taxon>rosids</taxon>
        <taxon>fabids</taxon>
        <taxon>Fabales</taxon>
        <taxon>Fabaceae</taxon>
        <taxon>Papilionoideae</taxon>
        <taxon>50 kb inversion clade</taxon>
        <taxon>NPAAA clade</taxon>
        <taxon>indigoferoid/millettioid clade</taxon>
        <taxon>Phaseoleae</taxon>
        <taxon>Vigna</taxon>
    </lineage>
</organism>
<dbReference type="InterPro" id="IPR010264">
    <property type="entry name" value="Self-incomp_S1"/>
</dbReference>
<dbReference type="EMBL" id="AP015044">
    <property type="protein sequence ID" value="BAU00938.1"/>
    <property type="molecule type" value="Genomic_DNA"/>
</dbReference>
<dbReference type="GO" id="GO:0060320">
    <property type="term" value="P:rejection of self pollen"/>
    <property type="evidence" value="ECO:0007669"/>
    <property type="project" value="UniProtKB-KW"/>
</dbReference>
<evidence type="ECO:0000313" key="7">
    <source>
        <dbReference type="EMBL" id="BAU00938.1"/>
    </source>
</evidence>
<evidence type="ECO:0000256" key="5">
    <source>
        <dbReference type="ARBA" id="ARBA00022729"/>
    </source>
</evidence>
<keyword evidence="3 6" id="KW-0713">Self-incompatibility</keyword>
<dbReference type="AlphaFoldDB" id="A0A0S3T6X2"/>
<name>A0A0S3T6X2_PHAAN</name>
<evidence type="ECO:0000256" key="2">
    <source>
        <dbReference type="ARBA" id="ARBA00005581"/>
    </source>
</evidence>
<dbReference type="PANTHER" id="PTHR31232">
    <property type="match status" value="1"/>
</dbReference>
<evidence type="ECO:0000256" key="4">
    <source>
        <dbReference type="ARBA" id="ARBA00022525"/>
    </source>
</evidence>
<keyword evidence="4 6" id="KW-0964">Secreted</keyword>
<keyword evidence="5 6" id="KW-0732">Signal</keyword>
<dbReference type="GO" id="GO:0005576">
    <property type="term" value="C:extracellular region"/>
    <property type="evidence" value="ECO:0007669"/>
    <property type="project" value="UniProtKB-SubCell"/>
</dbReference>
<feature type="chain" id="PRO_5025098496" description="S-protein homolog" evidence="6">
    <location>
        <begin position="27"/>
        <end position="156"/>
    </location>
</feature>
<accession>A0A0S3T6X2</accession>
<evidence type="ECO:0000256" key="3">
    <source>
        <dbReference type="ARBA" id="ARBA00022471"/>
    </source>
</evidence>
<sequence>MDSIWKMMRIVCWMLILGEHIKGGESIGLRQKVTVKIVNKLHSSKIGYPQLSVHCRDKLHDLDQVTLKYNEMFRFRFLPNVFGSFTLYFCRFTWPGGNSYRFDIYVQERDYDCNDYVCYWEITEDGPCGTIYEGSNSTACFRWGKALPAKNFTLSP</sequence>
<dbReference type="PANTHER" id="PTHR31232:SF43">
    <property type="entry name" value="S-PROTEIN HOMOLOG 29-RELATED"/>
    <property type="match status" value="1"/>
</dbReference>